<sequence>MRDVHTVNERQFRDTYKNQIATALDVYKWNKLDPRKAWQPFKQLLIHLTQRCNKRSLQTLQTAEVSPRLLAFCHSHVSVAEIIRHLCRLLNSDISLGYHSHIFVLESNIHSYFLVLSNANKGKSGTL</sequence>
<evidence type="ECO:0000313" key="1">
    <source>
        <dbReference type="Proteomes" id="UP000036681"/>
    </source>
</evidence>
<dbReference type="WBParaSite" id="ALUE_0000113301-mRNA-1">
    <property type="protein sequence ID" value="ALUE_0000113301-mRNA-1"/>
    <property type="gene ID" value="ALUE_0000113301"/>
</dbReference>
<protein>
    <submittedName>
        <fullName evidence="2">FAT domain-containing protein</fullName>
    </submittedName>
</protein>
<dbReference type="AlphaFoldDB" id="A0A0M3HHY8"/>
<proteinExistence type="predicted"/>
<dbReference type="Proteomes" id="UP000036681">
    <property type="component" value="Unplaced"/>
</dbReference>
<name>A0A0M3HHY8_ASCLU</name>
<reference evidence="2" key="1">
    <citation type="submission" date="2017-02" db="UniProtKB">
        <authorList>
            <consortium name="WormBaseParasite"/>
        </authorList>
    </citation>
    <scope>IDENTIFICATION</scope>
</reference>
<accession>A0A0M3HHY8</accession>
<organism evidence="1 2">
    <name type="scientific">Ascaris lumbricoides</name>
    <name type="common">Giant roundworm</name>
    <dbReference type="NCBI Taxonomy" id="6252"/>
    <lineage>
        <taxon>Eukaryota</taxon>
        <taxon>Metazoa</taxon>
        <taxon>Ecdysozoa</taxon>
        <taxon>Nematoda</taxon>
        <taxon>Chromadorea</taxon>
        <taxon>Rhabditida</taxon>
        <taxon>Spirurina</taxon>
        <taxon>Ascaridomorpha</taxon>
        <taxon>Ascaridoidea</taxon>
        <taxon>Ascarididae</taxon>
        <taxon>Ascaris</taxon>
    </lineage>
</organism>
<evidence type="ECO:0000313" key="2">
    <source>
        <dbReference type="WBParaSite" id="ALUE_0000113301-mRNA-1"/>
    </source>
</evidence>
<keyword evidence="1" id="KW-1185">Reference proteome</keyword>